<sequence length="102" mass="11515">MQKSTVILLFIVTVVTCNHTPCDTAHTAVWMVFNDLAQVDREYALKSALRGLHKKIVDPQTSIDDKICYQAIQQAYQAQVGMTEATPFKCDEACRFTFDIIT</sequence>
<keyword evidence="3" id="KW-1185">Reference proteome</keyword>
<dbReference type="EMBL" id="CAJFCW020000004">
    <property type="protein sequence ID" value="CAG9109522.1"/>
    <property type="molecule type" value="Genomic_DNA"/>
</dbReference>
<feature type="signal peptide" evidence="1">
    <location>
        <begin position="1"/>
        <end position="17"/>
    </location>
</feature>
<feature type="chain" id="PRO_5036221151" description="Saposin B-type domain-containing protein" evidence="1">
    <location>
        <begin position="18"/>
        <end position="102"/>
    </location>
</feature>
<name>A0A811KTI9_9BILA</name>
<reference evidence="2" key="1">
    <citation type="submission" date="2020-09" db="EMBL/GenBank/DDBJ databases">
        <authorList>
            <person name="Kikuchi T."/>
        </authorList>
    </citation>
    <scope>NUCLEOTIDE SEQUENCE</scope>
    <source>
        <strain evidence="2">SH1</strain>
    </source>
</reference>
<dbReference type="Proteomes" id="UP000783686">
    <property type="component" value="Unassembled WGS sequence"/>
</dbReference>
<keyword evidence="1" id="KW-0732">Signal</keyword>
<dbReference type="EMBL" id="CAJFDH010000004">
    <property type="protein sequence ID" value="CAD5218180.1"/>
    <property type="molecule type" value="Genomic_DNA"/>
</dbReference>
<evidence type="ECO:0008006" key="4">
    <source>
        <dbReference type="Google" id="ProtNLM"/>
    </source>
</evidence>
<proteinExistence type="predicted"/>
<accession>A0A811KTI9</accession>
<dbReference type="AlphaFoldDB" id="A0A811KTI9"/>
<evidence type="ECO:0000313" key="2">
    <source>
        <dbReference type="EMBL" id="CAD5218180.1"/>
    </source>
</evidence>
<organism evidence="2 3">
    <name type="scientific">Bursaphelenchus okinawaensis</name>
    <dbReference type="NCBI Taxonomy" id="465554"/>
    <lineage>
        <taxon>Eukaryota</taxon>
        <taxon>Metazoa</taxon>
        <taxon>Ecdysozoa</taxon>
        <taxon>Nematoda</taxon>
        <taxon>Chromadorea</taxon>
        <taxon>Rhabditida</taxon>
        <taxon>Tylenchina</taxon>
        <taxon>Tylenchomorpha</taxon>
        <taxon>Aphelenchoidea</taxon>
        <taxon>Aphelenchoididae</taxon>
        <taxon>Bursaphelenchus</taxon>
    </lineage>
</organism>
<evidence type="ECO:0000256" key="1">
    <source>
        <dbReference type="SAM" id="SignalP"/>
    </source>
</evidence>
<comment type="caution">
    <text evidence="2">The sequence shown here is derived from an EMBL/GenBank/DDBJ whole genome shotgun (WGS) entry which is preliminary data.</text>
</comment>
<gene>
    <name evidence="2" type="ORF">BOKJ2_LOCUS7390</name>
</gene>
<evidence type="ECO:0000313" key="3">
    <source>
        <dbReference type="Proteomes" id="UP000614601"/>
    </source>
</evidence>
<dbReference type="Proteomes" id="UP000614601">
    <property type="component" value="Unassembled WGS sequence"/>
</dbReference>
<protein>
    <recommendedName>
        <fullName evidence="4">Saposin B-type domain-containing protein</fullName>
    </recommendedName>
</protein>